<organism evidence="2 3">
    <name type="scientific">Stackebrandtia nassauensis (strain DSM 44728 / CIP 108903 / NRRL B-16338 / NBRC 102104 / LLR-40K-21)</name>
    <dbReference type="NCBI Taxonomy" id="446470"/>
    <lineage>
        <taxon>Bacteria</taxon>
        <taxon>Bacillati</taxon>
        <taxon>Actinomycetota</taxon>
        <taxon>Actinomycetes</taxon>
        <taxon>Glycomycetales</taxon>
        <taxon>Glycomycetaceae</taxon>
        <taxon>Stackebrandtia</taxon>
    </lineage>
</organism>
<feature type="domain" description="Beta-lactamase-related" evidence="1">
    <location>
        <begin position="24"/>
        <end position="369"/>
    </location>
</feature>
<dbReference type="MEROPS" id="S12.A11"/>
<dbReference type="KEGG" id="sna:Snas_3310"/>
<dbReference type="Gene3D" id="3.40.710.10">
    <property type="entry name" value="DD-peptidase/beta-lactamase superfamily"/>
    <property type="match status" value="1"/>
</dbReference>
<evidence type="ECO:0000313" key="2">
    <source>
        <dbReference type="EMBL" id="ADD42976.1"/>
    </source>
</evidence>
<sequence length="382" mass="40699">MTEVHGTVAEGFEAVREEFAAVAEEAGTQLAAYVHDRRVVDLWTGEDVTGDTLTGIYSSTKGAASLVAALLTQDGVLDLDRPIVDCWPEFGAAGKDRITLRDVLSHRSGIIGVDDGLSADELADDAVIAQRLAAQAPHWRPGMAYGYGGFVTFAVVGEVIRRITGRTLQAHFTERVREPFDLDVYLGLPEDREDRYRTILASLATPEEQAAFWANVPGPNSLLGVAYGLNTDPPLDQVAFANTRRVRERGQASGGGVGSARGLAGMYAAAAFGLHGRDPLLTAATATEFATIHTIGGDLVRGASSAFGLGFEAKGQQYPFLSARAFGHAGSAGSEAFADPITGIAFGYTRRRFSFNWSYPEHDRLVAAVHRAAVSRRTGKAA</sequence>
<dbReference type="HOGENOM" id="CLU_035614_3_0_11"/>
<dbReference type="EMBL" id="CP001778">
    <property type="protein sequence ID" value="ADD42976.1"/>
    <property type="molecule type" value="Genomic_DNA"/>
</dbReference>
<proteinExistence type="predicted"/>
<keyword evidence="3" id="KW-1185">Reference proteome</keyword>
<dbReference type="Proteomes" id="UP000000844">
    <property type="component" value="Chromosome"/>
</dbReference>
<dbReference type="RefSeq" id="WP_013018547.1">
    <property type="nucleotide sequence ID" value="NC_013947.1"/>
</dbReference>
<dbReference type="Pfam" id="PF00144">
    <property type="entry name" value="Beta-lactamase"/>
    <property type="match status" value="1"/>
</dbReference>
<dbReference type="OrthoDB" id="3422781at2"/>
<dbReference type="InterPro" id="IPR001466">
    <property type="entry name" value="Beta-lactam-related"/>
</dbReference>
<accession>D3PUG3</accession>
<dbReference type="SUPFAM" id="SSF56601">
    <property type="entry name" value="beta-lactamase/transpeptidase-like"/>
    <property type="match status" value="1"/>
</dbReference>
<dbReference type="eggNOG" id="COG1680">
    <property type="taxonomic scope" value="Bacteria"/>
</dbReference>
<dbReference type="STRING" id="446470.Snas_3310"/>
<dbReference type="AlphaFoldDB" id="D3PUG3"/>
<dbReference type="InterPro" id="IPR052907">
    <property type="entry name" value="Beta-lactamase/esterase"/>
</dbReference>
<evidence type="ECO:0000313" key="3">
    <source>
        <dbReference type="Proteomes" id="UP000000844"/>
    </source>
</evidence>
<dbReference type="PANTHER" id="PTHR43319">
    <property type="entry name" value="BETA-LACTAMASE-RELATED"/>
    <property type="match status" value="1"/>
</dbReference>
<protein>
    <submittedName>
        <fullName evidence="2">Beta-lactamase</fullName>
    </submittedName>
</protein>
<dbReference type="InterPro" id="IPR012338">
    <property type="entry name" value="Beta-lactam/transpept-like"/>
</dbReference>
<dbReference type="PANTHER" id="PTHR43319:SF3">
    <property type="entry name" value="BETA-LACTAMASE-RELATED DOMAIN-CONTAINING PROTEIN"/>
    <property type="match status" value="1"/>
</dbReference>
<reference evidence="2 3" key="1">
    <citation type="journal article" date="2009" name="Stand. Genomic Sci.">
        <title>Complete genome sequence of Stackebrandtia nassauensis type strain (LLR-40K-21).</title>
        <authorList>
            <person name="Munk C."/>
            <person name="Lapidus A."/>
            <person name="Copeland A."/>
            <person name="Jando M."/>
            <person name="Mayilraj S."/>
            <person name="Glavina Del Rio T."/>
            <person name="Nolan M."/>
            <person name="Chen F."/>
            <person name="Lucas S."/>
            <person name="Tice H."/>
            <person name="Cheng J.F."/>
            <person name="Han C."/>
            <person name="Detter J.C."/>
            <person name="Bruce D."/>
            <person name="Goodwin L."/>
            <person name="Chain P."/>
            <person name="Pitluck S."/>
            <person name="Goker M."/>
            <person name="Ovchinikova G."/>
            <person name="Pati A."/>
            <person name="Ivanova N."/>
            <person name="Mavromatis K."/>
            <person name="Chen A."/>
            <person name="Palaniappan K."/>
            <person name="Land M."/>
            <person name="Hauser L."/>
            <person name="Chang Y.J."/>
            <person name="Jeffries C.D."/>
            <person name="Bristow J."/>
            <person name="Eisen J.A."/>
            <person name="Markowitz V."/>
            <person name="Hugenholtz P."/>
            <person name="Kyrpides N.C."/>
            <person name="Klenk H.P."/>
        </authorList>
    </citation>
    <scope>NUCLEOTIDE SEQUENCE [LARGE SCALE GENOMIC DNA]</scope>
    <source>
        <strain evidence="3">DSM 44728 / CIP 108903 / NRRL B-16338 / NBRC 102104 / LLR-40K-21</strain>
    </source>
</reference>
<name>D3PUG3_STANL</name>
<gene>
    <name evidence="2" type="ordered locus">Snas_3310</name>
</gene>
<evidence type="ECO:0000259" key="1">
    <source>
        <dbReference type="Pfam" id="PF00144"/>
    </source>
</evidence>